<dbReference type="PANTHER" id="PTHR25465:SF5">
    <property type="entry name" value="E3 UBIQUITIN_ISG15 LIGASE TRIM25-RELATED"/>
    <property type="match status" value="1"/>
</dbReference>
<name>A0AAY4AMF4_9TELE</name>
<dbReference type="PRINTS" id="PR01407">
    <property type="entry name" value="BUTYPHLNCDUF"/>
</dbReference>
<dbReference type="PROSITE" id="PS50188">
    <property type="entry name" value="B302_SPRY"/>
    <property type="match status" value="1"/>
</dbReference>
<dbReference type="SUPFAM" id="SSF57845">
    <property type="entry name" value="B-box zinc-binding domain"/>
    <property type="match status" value="1"/>
</dbReference>
<dbReference type="InterPro" id="IPR001870">
    <property type="entry name" value="B30.2/SPRY"/>
</dbReference>
<organism evidence="7 8">
    <name type="scientific">Denticeps clupeoides</name>
    <name type="common">denticle herring</name>
    <dbReference type="NCBI Taxonomy" id="299321"/>
    <lineage>
        <taxon>Eukaryota</taxon>
        <taxon>Metazoa</taxon>
        <taxon>Chordata</taxon>
        <taxon>Craniata</taxon>
        <taxon>Vertebrata</taxon>
        <taxon>Euteleostomi</taxon>
        <taxon>Actinopterygii</taxon>
        <taxon>Neopterygii</taxon>
        <taxon>Teleostei</taxon>
        <taxon>Clupei</taxon>
        <taxon>Clupeiformes</taxon>
        <taxon>Denticipitoidei</taxon>
        <taxon>Denticipitidae</taxon>
        <taxon>Denticeps</taxon>
    </lineage>
</organism>
<dbReference type="InterPro" id="IPR013320">
    <property type="entry name" value="ConA-like_dom_sf"/>
</dbReference>
<keyword evidence="2 4" id="KW-0863">Zinc-finger</keyword>
<gene>
    <name evidence="7" type="primary">LOC114787706</name>
</gene>
<keyword evidence="1" id="KW-0479">Metal-binding</keyword>
<dbReference type="InterPro" id="IPR058030">
    <property type="entry name" value="TRIM8/14/16/25/29/45/65_CC"/>
</dbReference>
<evidence type="ECO:0000256" key="3">
    <source>
        <dbReference type="ARBA" id="ARBA00022833"/>
    </source>
</evidence>
<dbReference type="InterPro" id="IPR043136">
    <property type="entry name" value="B30.2/SPRY_sf"/>
</dbReference>
<dbReference type="Gene3D" id="3.30.160.60">
    <property type="entry name" value="Classic Zinc Finger"/>
    <property type="match status" value="1"/>
</dbReference>
<evidence type="ECO:0000259" key="5">
    <source>
        <dbReference type="PROSITE" id="PS50119"/>
    </source>
</evidence>
<evidence type="ECO:0000313" key="8">
    <source>
        <dbReference type="Proteomes" id="UP000694580"/>
    </source>
</evidence>
<reference evidence="7" key="3">
    <citation type="submission" date="2025-09" db="UniProtKB">
        <authorList>
            <consortium name="Ensembl"/>
        </authorList>
    </citation>
    <scope>IDENTIFICATION</scope>
</reference>
<dbReference type="Ensembl" id="ENSDCDT00010010531.1">
    <property type="protein sequence ID" value="ENSDCDP00010010037.1"/>
    <property type="gene ID" value="ENSDCDG00010004467.1"/>
</dbReference>
<evidence type="ECO:0000313" key="7">
    <source>
        <dbReference type="Ensembl" id="ENSDCDP00010010037.1"/>
    </source>
</evidence>
<dbReference type="AlphaFoldDB" id="A0AAY4AMF4"/>
<evidence type="ECO:0008006" key="9">
    <source>
        <dbReference type="Google" id="ProtNLM"/>
    </source>
</evidence>
<keyword evidence="3" id="KW-0862">Zinc</keyword>
<dbReference type="SMART" id="SM00336">
    <property type="entry name" value="BBOX"/>
    <property type="match status" value="1"/>
</dbReference>
<dbReference type="Proteomes" id="UP000694580">
    <property type="component" value="Chromosome 4"/>
</dbReference>
<evidence type="ECO:0000259" key="6">
    <source>
        <dbReference type="PROSITE" id="PS50188"/>
    </source>
</evidence>
<dbReference type="InterPro" id="IPR003877">
    <property type="entry name" value="SPRY_dom"/>
</dbReference>
<keyword evidence="8" id="KW-1185">Reference proteome</keyword>
<evidence type="ECO:0000256" key="1">
    <source>
        <dbReference type="ARBA" id="ARBA00022723"/>
    </source>
</evidence>
<protein>
    <recommendedName>
        <fullName evidence="9">Tripartite motif-containing protein 16-like</fullName>
    </recommendedName>
</protein>
<sequence>MEITAEGSPDPVEAAQVALVCDVCTGKKRRADQSCMECVASFCETHLELHNVLHTGKRHRLVQANTKLEMCLEHEKFLEVYCRTDKMCICYLCITDEHRGHDVVSIESEVKALQSNVVEMQASCQKRSQEREEDIQKLKQAVESLGNSAQAAIDTNRSIFSNLIKVIAEKGSEVENLIRCQETALVSYAESLQRKLEVEVNGLRSRELDLEALACTEDHMSYLERFKSVEPAPPCGQNISLCVHPYNSFDLTSKVVSEFKTTLENYCLLYFGKLSNAVETVSLVSFAPPCTREAFIQCAINLTLDENTLHDHLGLSEEGRKVRFLSDSESYPYHSDRFERRTQVLCKDALHEAPCYWEVGYGGGSWVSIAVSYKGIYRKGKKSPLFGRSADSWALRCNKYGNAQFWQNNEEMNVLLPHVGKRIGVYLDQRAGILAFYNNFLDSMDLIVKIETTFKEPLYAGFGFGGKGSHLELYNF</sequence>
<dbReference type="PROSITE" id="PS50119">
    <property type="entry name" value="ZF_BBOX"/>
    <property type="match status" value="1"/>
</dbReference>
<dbReference type="Pfam" id="PF25600">
    <property type="entry name" value="TRIM_CC"/>
    <property type="match status" value="1"/>
</dbReference>
<reference evidence="7 8" key="1">
    <citation type="submission" date="2020-06" db="EMBL/GenBank/DDBJ databases">
        <authorList>
            <consortium name="Wellcome Sanger Institute Data Sharing"/>
        </authorList>
    </citation>
    <scope>NUCLEOTIDE SEQUENCE [LARGE SCALE GENOMIC DNA]</scope>
</reference>
<dbReference type="PANTHER" id="PTHR25465">
    <property type="entry name" value="B-BOX DOMAIN CONTAINING"/>
    <property type="match status" value="1"/>
</dbReference>
<dbReference type="InterPro" id="IPR006574">
    <property type="entry name" value="PRY"/>
</dbReference>
<feature type="domain" description="B30.2/SPRY" evidence="6">
    <location>
        <begin position="282"/>
        <end position="476"/>
    </location>
</feature>
<dbReference type="Gene3D" id="4.10.830.40">
    <property type="match status" value="1"/>
</dbReference>
<dbReference type="GeneTree" id="ENSGT01150000286950"/>
<evidence type="ECO:0000256" key="2">
    <source>
        <dbReference type="ARBA" id="ARBA00022771"/>
    </source>
</evidence>
<dbReference type="GO" id="GO:0008270">
    <property type="term" value="F:zinc ion binding"/>
    <property type="evidence" value="ECO:0007669"/>
    <property type="project" value="UniProtKB-KW"/>
</dbReference>
<dbReference type="InterPro" id="IPR051051">
    <property type="entry name" value="E3_ubiq-ligase_TRIM/RNF"/>
</dbReference>
<dbReference type="CDD" id="cd19769">
    <property type="entry name" value="Bbox2_TRIM16-like"/>
    <property type="match status" value="1"/>
</dbReference>
<dbReference type="SMART" id="SM00589">
    <property type="entry name" value="PRY"/>
    <property type="match status" value="1"/>
</dbReference>
<dbReference type="Pfam" id="PF00622">
    <property type="entry name" value="SPRY"/>
    <property type="match status" value="1"/>
</dbReference>
<dbReference type="Pfam" id="PF13765">
    <property type="entry name" value="PRY"/>
    <property type="match status" value="1"/>
</dbReference>
<dbReference type="Pfam" id="PF00643">
    <property type="entry name" value="zf-B_box"/>
    <property type="match status" value="1"/>
</dbReference>
<evidence type="ECO:0000256" key="4">
    <source>
        <dbReference type="PROSITE-ProRule" id="PRU00024"/>
    </source>
</evidence>
<dbReference type="Gene3D" id="2.60.120.920">
    <property type="match status" value="1"/>
</dbReference>
<dbReference type="GeneID" id="114787706"/>
<dbReference type="RefSeq" id="XP_028831351.1">
    <property type="nucleotide sequence ID" value="XM_028975518.1"/>
</dbReference>
<reference evidence="7" key="2">
    <citation type="submission" date="2025-08" db="UniProtKB">
        <authorList>
            <consortium name="Ensembl"/>
        </authorList>
    </citation>
    <scope>IDENTIFICATION</scope>
</reference>
<proteinExistence type="predicted"/>
<accession>A0AAY4AMF4</accession>
<dbReference type="InterPro" id="IPR003879">
    <property type="entry name" value="Butyrophylin_SPRY"/>
</dbReference>
<feature type="domain" description="B box-type" evidence="5">
    <location>
        <begin position="66"/>
        <end position="106"/>
    </location>
</feature>
<dbReference type="SUPFAM" id="SSF49899">
    <property type="entry name" value="Concanavalin A-like lectins/glucanases"/>
    <property type="match status" value="1"/>
</dbReference>
<dbReference type="GO" id="GO:0005737">
    <property type="term" value="C:cytoplasm"/>
    <property type="evidence" value="ECO:0007669"/>
    <property type="project" value="UniProtKB-ARBA"/>
</dbReference>
<dbReference type="InterPro" id="IPR000315">
    <property type="entry name" value="Znf_B-box"/>
</dbReference>